<name>A0A061BQ47_RHOTO</name>
<dbReference type="OrthoDB" id="3184970at2759"/>
<organism evidence="2">
    <name type="scientific">Rhodotorula toruloides</name>
    <name type="common">Yeast</name>
    <name type="synonym">Rhodosporidium toruloides</name>
    <dbReference type="NCBI Taxonomy" id="5286"/>
    <lineage>
        <taxon>Eukaryota</taxon>
        <taxon>Fungi</taxon>
        <taxon>Dikarya</taxon>
        <taxon>Basidiomycota</taxon>
        <taxon>Pucciniomycotina</taxon>
        <taxon>Microbotryomycetes</taxon>
        <taxon>Sporidiobolales</taxon>
        <taxon>Sporidiobolaceae</taxon>
        <taxon>Rhodotorula</taxon>
    </lineage>
</organism>
<gene>
    <name evidence="2" type="ORF">RHTO0S_24e00342g</name>
</gene>
<protein>
    <submittedName>
        <fullName evidence="2">RHTO0S24e00342g1_1</fullName>
    </submittedName>
</protein>
<accession>A0A061BQ47</accession>
<dbReference type="EMBL" id="LK052959">
    <property type="protein sequence ID" value="CDR49190.1"/>
    <property type="molecule type" value="Genomic_DNA"/>
</dbReference>
<dbReference type="AlphaFoldDB" id="A0A061BQ47"/>
<proteinExistence type="predicted"/>
<feature type="region of interest" description="Disordered" evidence="1">
    <location>
        <begin position="1"/>
        <end position="27"/>
    </location>
</feature>
<evidence type="ECO:0000256" key="1">
    <source>
        <dbReference type="SAM" id="MobiDB-lite"/>
    </source>
</evidence>
<evidence type="ECO:0000313" key="2">
    <source>
        <dbReference type="EMBL" id="CDR49190.1"/>
    </source>
</evidence>
<reference evidence="2" key="1">
    <citation type="journal article" date="2014" name="Genome Announc.">
        <title>Draft genome sequence of Rhodosporidium toruloides CECT1137, an oleaginous yeast of biotechnological interest.</title>
        <authorList>
            <person name="Morin N."/>
            <person name="Calcas X."/>
            <person name="Devillers H."/>
            <person name="Durrens P."/>
            <person name="Sherman D.J."/>
            <person name="Nicaud J.-M."/>
            <person name="Neuveglise C."/>
        </authorList>
    </citation>
    <scope>NUCLEOTIDE SEQUENCE</scope>
    <source>
        <strain evidence="2">CECT1137</strain>
    </source>
</reference>
<sequence>MAATPTTPGRQKREASTESEQASLGTVSKRLKRMSVGGAMSEASDVMLVSSDGQRFPISSRLIPSTVLLSSSTSTALVLMSDSDSGALTEVLLPFTAATLEYVLQFLENRPVVVRELEFPRDWETMRALSELSIWRGIDSFQTSLSKQPLDPTLLAPAFCFALHFSYPSSLRQVAIATAKHCHADPEAVKELTKGLMEGARELKFEREKMGRLFELTAWLLERATHLHATRNAALSTLIAFDDSYDCEHSCRGVVWTSFAQAFTTTNKRKLRKMSEEERAFDCKDCDVRWDAVMEKLVEGLESLPACPFPNA</sequence>